<evidence type="ECO:0000313" key="1">
    <source>
        <dbReference type="EMBL" id="GFR88020.1"/>
    </source>
</evidence>
<dbReference type="Proteomes" id="UP000762676">
    <property type="component" value="Unassembled WGS sequence"/>
</dbReference>
<organism evidence="1 2">
    <name type="scientific">Elysia marginata</name>
    <dbReference type="NCBI Taxonomy" id="1093978"/>
    <lineage>
        <taxon>Eukaryota</taxon>
        <taxon>Metazoa</taxon>
        <taxon>Spiralia</taxon>
        <taxon>Lophotrochozoa</taxon>
        <taxon>Mollusca</taxon>
        <taxon>Gastropoda</taxon>
        <taxon>Heterobranchia</taxon>
        <taxon>Euthyneura</taxon>
        <taxon>Panpulmonata</taxon>
        <taxon>Sacoglossa</taxon>
        <taxon>Placobranchoidea</taxon>
        <taxon>Plakobranchidae</taxon>
        <taxon>Elysia</taxon>
    </lineage>
</organism>
<dbReference type="AlphaFoldDB" id="A0AAV4GT77"/>
<comment type="caution">
    <text evidence="1">The sequence shown here is derived from an EMBL/GenBank/DDBJ whole genome shotgun (WGS) entry which is preliminary data.</text>
</comment>
<evidence type="ECO:0000313" key="2">
    <source>
        <dbReference type="Proteomes" id="UP000762676"/>
    </source>
</evidence>
<gene>
    <name evidence="1" type="ORF">ElyMa_002506900</name>
</gene>
<protein>
    <submittedName>
        <fullName evidence="1">Uncharacterized protein</fullName>
    </submittedName>
</protein>
<name>A0AAV4GT77_9GAST</name>
<sequence>MNGEGDYLSAFEECDLRSGGATWRLQRPEISGCDGVSLGSSLAMTERLRVLKPCTDFATLSVAMLRNLVWRQDMRLRPCVGVPVVAGDFSEKFSPLYPLHNFTQECSI</sequence>
<dbReference type="EMBL" id="BMAT01005133">
    <property type="protein sequence ID" value="GFR88020.1"/>
    <property type="molecule type" value="Genomic_DNA"/>
</dbReference>
<proteinExistence type="predicted"/>
<reference evidence="1 2" key="1">
    <citation type="journal article" date="2021" name="Elife">
        <title>Chloroplast acquisition without the gene transfer in kleptoplastic sea slugs, Plakobranchus ocellatus.</title>
        <authorList>
            <person name="Maeda T."/>
            <person name="Takahashi S."/>
            <person name="Yoshida T."/>
            <person name="Shimamura S."/>
            <person name="Takaki Y."/>
            <person name="Nagai Y."/>
            <person name="Toyoda A."/>
            <person name="Suzuki Y."/>
            <person name="Arimoto A."/>
            <person name="Ishii H."/>
            <person name="Satoh N."/>
            <person name="Nishiyama T."/>
            <person name="Hasebe M."/>
            <person name="Maruyama T."/>
            <person name="Minagawa J."/>
            <person name="Obokata J."/>
            <person name="Shigenobu S."/>
        </authorList>
    </citation>
    <scope>NUCLEOTIDE SEQUENCE [LARGE SCALE GENOMIC DNA]</scope>
</reference>
<accession>A0AAV4GT77</accession>
<keyword evidence="2" id="KW-1185">Reference proteome</keyword>